<sequence>MKLRATGFHITDVSLRPQATCINMCLLFTRSQQSYVMKSNADCKFIGSKFNIGLSSSNPSECKLMRDISLSIFFKVTWPGFEAISLSNLLLCCLCNFGAEIGYESDYICKIFKILLHGNIDGCLLPSFWHKREILHSTSRKIPVPSTPKIVKIQGNIATLYSSLNNVDSSFRANWLPTLCYYSQRDEAIQRSEQQYPLASDVHAYLKLKLKLFGVFEPYHVCSCILVSIVRIIKKCSDNQSK</sequence>
<name>A0A1A9VSU3_GLOAU</name>
<evidence type="ECO:0000313" key="2">
    <source>
        <dbReference type="Proteomes" id="UP000078200"/>
    </source>
</evidence>
<proteinExistence type="predicted"/>
<protein>
    <submittedName>
        <fullName evidence="1">Uncharacterized protein</fullName>
    </submittedName>
</protein>
<reference evidence="1" key="1">
    <citation type="submission" date="2020-05" db="UniProtKB">
        <authorList>
            <consortium name="EnsemblMetazoa"/>
        </authorList>
    </citation>
    <scope>IDENTIFICATION</scope>
    <source>
        <strain evidence="1">TTRI</strain>
    </source>
</reference>
<dbReference type="EnsemblMetazoa" id="GAUT046278-RA">
    <property type="protein sequence ID" value="GAUT046278-PA"/>
    <property type="gene ID" value="GAUT046278"/>
</dbReference>
<accession>A0A1A9VSU3</accession>
<keyword evidence="2" id="KW-1185">Reference proteome</keyword>
<dbReference type="Proteomes" id="UP000078200">
    <property type="component" value="Unassembled WGS sequence"/>
</dbReference>
<dbReference type="VEuPathDB" id="VectorBase:GAUT046278"/>
<dbReference type="AlphaFoldDB" id="A0A1A9VSU3"/>
<evidence type="ECO:0000313" key="1">
    <source>
        <dbReference type="EnsemblMetazoa" id="GAUT046278-PA"/>
    </source>
</evidence>
<organism evidence="1 2">
    <name type="scientific">Glossina austeni</name>
    <name type="common">Savannah tsetse fly</name>
    <dbReference type="NCBI Taxonomy" id="7395"/>
    <lineage>
        <taxon>Eukaryota</taxon>
        <taxon>Metazoa</taxon>
        <taxon>Ecdysozoa</taxon>
        <taxon>Arthropoda</taxon>
        <taxon>Hexapoda</taxon>
        <taxon>Insecta</taxon>
        <taxon>Pterygota</taxon>
        <taxon>Neoptera</taxon>
        <taxon>Endopterygota</taxon>
        <taxon>Diptera</taxon>
        <taxon>Brachycera</taxon>
        <taxon>Muscomorpha</taxon>
        <taxon>Hippoboscoidea</taxon>
        <taxon>Glossinidae</taxon>
        <taxon>Glossina</taxon>
    </lineage>
</organism>